<comment type="caution">
    <text evidence="4">The sequence shown here is derived from an EMBL/GenBank/DDBJ whole genome shotgun (WGS) entry which is preliminary data.</text>
</comment>
<dbReference type="AlphaFoldDB" id="A0A5C6CUW9"/>
<evidence type="ECO:0000256" key="1">
    <source>
        <dbReference type="ARBA" id="ARBA00022741"/>
    </source>
</evidence>
<dbReference type="PANTHER" id="PTHR43272:SF33">
    <property type="entry name" value="AMP-BINDING DOMAIN-CONTAINING PROTEIN-RELATED"/>
    <property type="match status" value="1"/>
</dbReference>
<dbReference type="OrthoDB" id="9778383at2"/>
<dbReference type="PROSITE" id="PS00455">
    <property type="entry name" value="AMP_BINDING"/>
    <property type="match status" value="1"/>
</dbReference>
<dbReference type="Pfam" id="PF00501">
    <property type="entry name" value="AMP-binding"/>
    <property type="match status" value="1"/>
</dbReference>
<dbReference type="GO" id="GO:0004467">
    <property type="term" value="F:long-chain fatty acid-CoA ligase activity"/>
    <property type="evidence" value="ECO:0007669"/>
    <property type="project" value="UniProtKB-EC"/>
</dbReference>
<keyword evidence="4" id="KW-0436">Ligase</keyword>
<evidence type="ECO:0000313" key="4">
    <source>
        <dbReference type="EMBL" id="TWU28228.1"/>
    </source>
</evidence>
<sequence>MPEHYTIPELLSDTVARYPDKPALGTILGSQLSWRTWQQVSDDVQRFIAALQRKGVKPGDRVAQFAPNSYEWILTDLAILSLGAVHVPLHASLAAVQLSEQVAKCEACLLILDGETGKPETSLLQPNGKCLTYSALLDGSASGIPQSSNRNPQSEDLATILFTSGTTGQPRGVMLSHGNLVRNAIATTEAVGSPSDETRLCFLPLSHIYARTCDLYTWIFRGSRLVLAESRETILRDCQLVKPTVLNGVPYFYQKVAQQLYAAGKSRQPGVLGEVFGGKIKMLFCGGAAIAPETESLFASQDLPLLAGYGLTESSPVISATKLENYQAGTVGRPLPGVEVRIAEDGEIQVRGPNVMQGYWQDDAATREAIVDEWLYTGDLGEFDREGNLRIVGRRKEIIVLSTGKNVSPMAVEQRILGSPLVESVCVFGEGRSCLAALIVPNPVALREQIRKRRLWVWSRHRAVTHPQIVKLYREEIDRLLSEASREEKVGPFVILDRAFSQERGEITAKLSLRRETIATNFGREIAVLFRRAT</sequence>
<keyword evidence="2" id="KW-0067">ATP-binding</keyword>
<evidence type="ECO:0000313" key="5">
    <source>
        <dbReference type="Proteomes" id="UP000318437"/>
    </source>
</evidence>
<gene>
    <name evidence="4" type="ORF">Pla144_15150</name>
</gene>
<dbReference type="PANTHER" id="PTHR43272">
    <property type="entry name" value="LONG-CHAIN-FATTY-ACID--COA LIGASE"/>
    <property type="match status" value="1"/>
</dbReference>
<dbReference type="RefSeq" id="WP_146449468.1">
    <property type="nucleotide sequence ID" value="NZ_SJPS01000002.1"/>
</dbReference>
<protein>
    <submittedName>
        <fullName evidence="4">Long-chain-fatty-acid--CoA ligase FadD15</fullName>
        <ecNumber evidence="4">6.2.1.3</ecNumber>
    </submittedName>
</protein>
<dbReference type="GO" id="GO:0005524">
    <property type="term" value="F:ATP binding"/>
    <property type="evidence" value="ECO:0007669"/>
    <property type="project" value="UniProtKB-KW"/>
</dbReference>
<dbReference type="Pfam" id="PF23562">
    <property type="entry name" value="AMP-binding_C_3"/>
    <property type="match status" value="1"/>
</dbReference>
<feature type="domain" description="AMP-dependent synthetase/ligase" evidence="3">
    <location>
        <begin position="13"/>
        <end position="360"/>
    </location>
</feature>
<organism evidence="4 5">
    <name type="scientific">Bythopirellula polymerisocia</name>
    <dbReference type="NCBI Taxonomy" id="2528003"/>
    <lineage>
        <taxon>Bacteria</taxon>
        <taxon>Pseudomonadati</taxon>
        <taxon>Planctomycetota</taxon>
        <taxon>Planctomycetia</taxon>
        <taxon>Pirellulales</taxon>
        <taxon>Lacipirellulaceae</taxon>
        <taxon>Bythopirellula</taxon>
    </lineage>
</organism>
<dbReference type="EC" id="6.2.1.3" evidence="4"/>
<dbReference type="InterPro" id="IPR020845">
    <property type="entry name" value="AMP-binding_CS"/>
</dbReference>
<proteinExistence type="predicted"/>
<evidence type="ECO:0000256" key="2">
    <source>
        <dbReference type="ARBA" id="ARBA00022840"/>
    </source>
</evidence>
<dbReference type="CDD" id="cd05907">
    <property type="entry name" value="VL_LC_FACS_like"/>
    <property type="match status" value="1"/>
</dbReference>
<dbReference type="EMBL" id="SJPS01000002">
    <property type="protein sequence ID" value="TWU28228.1"/>
    <property type="molecule type" value="Genomic_DNA"/>
</dbReference>
<accession>A0A5C6CUW9</accession>
<dbReference type="GO" id="GO:0016020">
    <property type="term" value="C:membrane"/>
    <property type="evidence" value="ECO:0007669"/>
    <property type="project" value="TreeGrafter"/>
</dbReference>
<dbReference type="SUPFAM" id="SSF56801">
    <property type="entry name" value="Acetyl-CoA synthetase-like"/>
    <property type="match status" value="1"/>
</dbReference>
<dbReference type="Proteomes" id="UP000318437">
    <property type="component" value="Unassembled WGS sequence"/>
</dbReference>
<keyword evidence="5" id="KW-1185">Reference proteome</keyword>
<evidence type="ECO:0000259" key="3">
    <source>
        <dbReference type="Pfam" id="PF00501"/>
    </source>
</evidence>
<dbReference type="InterPro" id="IPR042099">
    <property type="entry name" value="ANL_N_sf"/>
</dbReference>
<name>A0A5C6CUW9_9BACT</name>
<dbReference type="InterPro" id="IPR000873">
    <property type="entry name" value="AMP-dep_synth/lig_dom"/>
</dbReference>
<dbReference type="Gene3D" id="3.40.50.12780">
    <property type="entry name" value="N-terminal domain of ligase-like"/>
    <property type="match status" value="1"/>
</dbReference>
<reference evidence="4 5" key="1">
    <citation type="submission" date="2019-02" db="EMBL/GenBank/DDBJ databases">
        <title>Deep-cultivation of Planctomycetes and their phenomic and genomic characterization uncovers novel biology.</title>
        <authorList>
            <person name="Wiegand S."/>
            <person name="Jogler M."/>
            <person name="Boedeker C."/>
            <person name="Pinto D."/>
            <person name="Vollmers J."/>
            <person name="Rivas-Marin E."/>
            <person name="Kohn T."/>
            <person name="Peeters S.H."/>
            <person name="Heuer A."/>
            <person name="Rast P."/>
            <person name="Oberbeckmann S."/>
            <person name="Bunk B."/>
            <person name="Jeske O."/>
            <person name="Meyerdierks A."/>
            <person name="Storesund J.E."/>
            <person name="Kallscheuer N."/>
            <person name="Luecker S."/>
            <person name="Lage O.M."/>
            <person name="Pohl T."/>
            <person name="Merkel B.J."/>
            <person name="Hornburger P."/>
            <person name="Mueller R.-W."/>
            <person name="Bruemmer F."/>
            <person name="Labrenz M."/>
            <person name="Spormann A.M."/>
            <person name="Op Den Camp H."/>
            <person name="Overmann J."/>
            <person name="Amann R."/>
            <person name="Jetten M.S.M."/>
            <person name="Mascher T."/>
            <person name="Medema M.H."/>
            <person name="Devos D.P."/>
            <person name="Kaster A.-K."/>
            <person name="Ovreas L."/>
            <person name="Rohde M."/>
            <person name="Galperin M.Y."/>
            <person name="Jogler C."/>
        </authorList>
    </citation>
    <scope>NUCLEOTIDE SEQUENCE [LARGE SCALE GENOMIC DNA]</scope>
    <source>
        <strain evidence="4 5">Pla144</strain>
    </source>
</reference>
<keyword evidence="1" id="KW-0547">Nucleotide-binding</keyword>